<keyword evidence="17" id="KW-1185">Reference proteome</keyword>
<evidence type="ECO:0000256" key="9">
    <source>
        <dbReference type="ARBA" id="ARBA00022777"/>
    </source>
</evidence>
<evidence type="ECO:0000256" key="6">
    <source>
        <dbReference type="ARBA" id="ARBA00022679"/>
    </source>
</evidence>
<dbReference type="Pfam" id="PF02518">
    <property type="entry name" value="HATPase_c"/>
    <property type="match status" value="1"/>
</dbReference>
<dbReference type="PROSITE" id="PS50109">
    <property type="entry name" value="HIS_KIN"/>
    <property type="match status" value="1"/>
</dbReference>
<keyword evidence="13 14" id="KW-0472">Membrane</keyword>
<evidence type="ECO:0000256" key="5">
    <source>
        <dbReference type="ARBA" id="ARBA00022553"/>
    </source>
</evidence>
<keyword evidence="10" id="KW-0067">ATP-binding</keyword>
<keyword evidence="7 14" id="KW-0812">Transmembrane</keyword>
<dbReference type="GO" id="GO:0016301">
    <property type="term" value="F:kinase activity"/>
    <property type="evidence" value="ECO:0007669"/>
    <property type="project" value="UniProtKB-KW"/>
</dbReference>
<comment type="catalytic activity">
    <reaction evidence="1">
        <text>ATP + protein L-histidine = ADP + protein N-phospho-L-histidine.</text>
        <dbReference type="EC" id="2.7.13.3"/>
    </reaction>
</comment>
<evidence type="ECO:0000256" key="12">
    <source>
        <dbReference type="ARBA" id="ARBA00023012"/>
    </source>
</evidence>
<keyword evidence="9 16" id="KW-0418">Kinase</keyword>
<evidence type="ECO:0000256" key="1">
    <source>
        <dbReference type="ARBA" id="ARBA00000085"/>
    </source>
</evidence>
<evidence type="ECO:0000256" key="10">
    <source>
        <dbReference type="ARBA" id="ARBA00022840"/>
    </source>
</evidence>
<dbReference type="InterPro" id="IPR036890">
    <property type="entry name" value="HATPase_C_sf"/>
</dbReference>
<evidence type="ECO:0000313" key="16">
    <source>
        <dbReference type="EMBL" id="BDU70552.1"/>
    </source>
</evidence>
<evidence type="ECO:0000256" key="11">
    <source>
        <dbReference type="ARBA" id="ARBA00022989"/>
    </source>
</evidence>
<dbReference type="InterPro" id="IPR005467">
    <property type="entry name" value="His_kinase_dom"/>
</dbReference>
<dbReference type="Proteomes" id="UP001242010">
    <property type="component" value="Chromosome"/>
</dbReference>
<organism evidence="16 17">
    <name type="scientific">Geothrix oryzae</name>
    <dbReference type="NCBI Taxonomy" id="2927975"/>
    <lineage>
        <taxon>Bacteria</taxon>
        <taxon>Pseudomonadati</taxon>
        <taxon>Acidobacteriota</taxon>
        <taxon>Holophagae</taxon>
        <taxon>Holophagales</taxon>
        <taxon>Holophagaceae</taxon>
        <taxon>Geothrix</taxon>
    </lineage>
</organism>
<dbReference type="NCBIfam" id="NF008298">
    <property type="entry name" value="PRK11086.1"/>
    <property type="match status" value="1"/>
</dbReference>
<gene>
    <name evidence="16" type="ORF">GETHOR_26530</name>
</gene>
<dbReference type="InterPro" id="IPR000014">
    <property type="entry name" value="PAS"/>
</dbReference>
<dbReference type="InterPro" id="IPR003594">
    <property type="entry name" value="HATPase_dom"/>
</dbReference>
<evidence type="ECO:0000256" key="4">
    <source>
        <dbReference type="ARBA" id="ARBA00022475"/>
    </source>
</evidence>
<dbReference type="Pfam" id="PF14689">
    <property type="entry name" value="SPOB_a"/>
    <property type="match status" value="1"/>
</dbReference>
<evidence type="ECO:0000256" key="14">
    <source>
        <dbReference type="SAM" id="Phobius"/>
    </source>
</evidence>
<keyword evidence="4" id="KW-1003">Cell membrane</keyword>
<dbReference type="SUPFAM" id="SSF103190">
    <property type="entry name" value="Sensory domain-like"/>
    <property type="match status" value="1"/>
</dbReference>
<dbReference type="InterPro" id="IPR013767">
    <property type="entry name" value="PAS_fold"/>
</dbReference>
<sequence>MPRLRPILPLRARITLLVTLILGLALVVTAVMVDWRMARQTRETLGDKVILLSRITAEAEVVRDGLAGLRPPDEVQAYAERIRTEAGVDYVVVIDMTGLRLSHPNRALLGARFAGGDDAGVYQGRSYLSVAKGTLGISLRAFTPVWKGDRQVGAVAVGILQSGVDRTVVSVRKRIVLGGIIGFAAGILGAMYLAGRIKKILLGMEPQEISTLLQQRSAMLHSVREGIIGVNRDLVVTIVNEEALRLFALAGSRGELVGHPVEEVLPSSRLRTVIETGQAEYDQEGDILGLKILTNRVPVVVEGRITGALATFRDITEMNRLAEQLTGVRFYADALRAQTHEFMNKLHVILGLVRLEEYERLKTFITGVAGRLDDEVGFVVQRIKDPVVAGFLLARFSSTREQNILMTLDQDASLPPCPDDSVSHDLVTVLGNLLENAVEAIGEGPRREIQVSLRPEGTQLHLSVQDSGPGLPEEVLARAFTLGFSTKGENRGFGLWQAARTIEARGGRLVGRNREEGGAVFTASLNLFPGEEP</sequence>
<evidence type="ECO:0000256" key="13">
    <source>
        <dbReference type="ARBA" id="ARBA00023136"/>
    </source>
</evidence>
<name>A0ABN6V2M5_9BACT</name>
<dbReference type="InterPro" id="IPR004358">
    <property type="entry name" value="Sig_transdc_His_kin-like_C"/>
</dbReference>
<dbReference type="Pfam" id="PF17203">
    <property type="entry name" value="sCache_3_2"/>
    <property type="match status" value="1"/>
</dbReference>
<dbReference type="InterPro" id="IPR029151">
    <property type="entry name" value="Sensor-like_sf"/>
</dbReference>
<keyword evidence="6" id="KW-0808">Transferase</keyword>
<dbReference type="Gene3D" id="3.30.565.10">
    <property type="entry name" value="Histidine kinase-like ATPase, C-terminal domain"/>
    <property type="match status" value="1"/>
</dbReference>
<dbReference type="InterPro" id="IPR016120">
    <property type="entry name" value="Sig_transdc_His_kin_SpoOB"/>
</dbReference>
<dbReference type="SUPFAM" id="SSF55890">
    <property type="entry name" value="Sporulation response regulatory protein Spo0B"/>
    <property type="match status" value="1"/>
</dbReference>
<evidence type="ECO:0000313" key="17">
    <source>
        <dbReference type="Proteomes" id="UP001242010"/>
    </source>
</evidence>
<dbReference type="InterPro" id="IPR033463">
    <property type="entry name" value="sCache_3"/>
</dbReference>
<proteinExistence type="predicted"/>
<dbReference type="RefSeq" id="WP_286354269.1">
    <property type="nucleotide sequence ID" value="NZ_AP027079.1"/>
</dbReference>
<dbReference type="SUPFAM" id="SSF55874">
    <property type="entry name" value="ATPase domain of HSP90 chaperone/DNA topoisomerase II/histidine kinase"/>
    <property type="match status" value="1"/>
</dbReference>
<evidence type="ECO:0000259" key="15">
    <source>
        <dbReference type="PROSITE" id="PS50109"/>
    </source>
</evidence>
<keyword evidence="12" id="KW-0902">Two-component regulatory system</keyword>
<feature type="transmembrane region" description="Helical" evidence="14">
    <location>
        <begin position="175"/>
        <end position="194"/>
    </location>
</feature>
<dbReference type="InterPro" id="IPR035965">
    <property type="entry name" value="PAS-like_dom_sf"/>
</dbReference>
<protein>
    <recommendedName>
        <fullName evidence="3">histidine kinase</fullName>
        <ecNumber evidence="3">2.7.13.3</ecNumber>
    </recommendedName>
</protein>
<dbReference type="PRINTS" id="PR00344">
    <property type="entry name" value="BCTRLSENSOR"/>
</dbReference>
<dbReference type="SMART" id="SM00091">
    <property type="entry name" value="PAS"/>
    <property type="match status" value="1"/>
</dbReference>
<dbReference type="Gene3D" id="1.10.287.130">
    <property type="match status" value="1"/>
</dbReference>
<dbReference type="SUPFAM" id="SSF55785">
    <property type="entry name" value="PYP-like sensor domain (PAS domain)"/>
    <property type="match status" value="1"/>
</dbReference>
<feature type="transmembrane region" description="Helical" evidence="14">
    <location>
        <begin position="12"/>
        <end position="33"/>
    </location>
</feature>
<dbReference type="PANTHER" id="PTHR43547:SF10">
    <property type="entry name" value="SENSOR HISTIDINE KINASE DCUS"/>
    <property type="match status" value="1"/>
</dbReference>
<evidence type="ECO:0000256" key="3">
    <source>
        <dbReference type="ARBA" id="ARBA00012438"/>
    </source>
</evidence>
<evidence type="ECO:0000256" key="8">
    <source>
        <dbReference type="ARBA" id="ARBA00022741"/>
    </source>
</evidence>
<evidence type="ECO:0000256" key="7">
    <source>
        <dbReference type="ARBA" id="ARBA00022692"/>
    </source>
</evidence>
<reference evidence="17" key="1">
    <citation type="journal article" date="2023" name="Int. J. Syst. Evol. Microbiol.">
        <title>Mesoterricola silvestris gen. nov., sp. nov., Mesoterricola sediminis sp. nov., Geothrix oryzae sp. nov., Geothrix edaphica sp. nov., Geothrix rubra sp. nov., and Geothrix limicola sp. nov., six novel members of Acidobacteriota isolated from soils.</title>
        <authorList>
            <person name="Itoh H."/>
            <person name="Sugisawa Y."/>
            <person name="Mise K."/>
            <person name="Xu Z."/>
            <person name="Kuniyasu M."/>
            <person name="Ushijima N."/>
            <person name="Kawano K."/>
            <person name="Kobayashi E."/>
            <person name="Shiratori Y."/>
            <person name="Masuda Y."/>
            <person name="Senoo K."/>
        </authorList>
    </citation>
    <scope>NUCLEOTIDE SEQUENCE [LARGE SCALE GENOMIC DNA]</scope>
    <source>
        <strain evidence="17">Red222</strain>
    </source>
</reference>
<keyword evidence="8" id="KW-0547">Nucleotide-binding</keyword>
<dbReference type="Gene3D" id="3.30.450.20">
    <property type="entry name" value="PAS domain"/>
    <property type="match status" value="2"/>
</dbReference>
<feature type="domain" description="Histidine kinase" evidence="15">
    <location>
        <begin position="426"/>
        <end position="529"/>
    </location>
</feature>
<dbReference type="SMART" id="SM00387">
    <property type="entry name" value="HATPase_c"/>
    <property type="match status" value="1"/>
</dbReference>
<dbReference type="InterPro" id="IPR039506">
    <property type="entry name" value="SPOB_a"/>
</dbReference>
<keyword evidence="5" id="KW-0597">Phosphoprotein</keyword>
<accession>A0ABN6V2M5</accession>
<dbReference type="EC" id="2.7.13.3" evidence="3"/>
<keyword evidence="11 14" id="KW-1133">Transmembrane helix</keyword>
<evidence type="ECO:0000256" key="2">
    <source>
        <dbReference type="ARBA" id="ARBA00004651"/>
    </source>
</evidence>
<dbReference type="EMBL" id="AP027079">
    <property type="protein sequence ID" value="BDU70552.1"/>
    <property type="molecule type" value="Genomic_DNA"/>
</dbReference>
<dbReference type="Pfam" id="PF00989">
    <property type="entry name" value="PAS"/>
    <property type="match status" value="1"/>
</dbReference>
<comment type="subcellular location">
    <subcellularLocation>
        <location evidence="2">Cell membrane</location>
        <topology evidence="2">Multi-pass membrane protein</topology>
    </subcellularLocation>
</comment>
<dbReference type="PANTHER" id="PTHR43547">
    <property type="entry name" value="TWO-COMPONENT HISTIDINE KINASE"/>
    <property type="match status" value="1"/>
</dbReference>